<dbReference type="EMBL" id="CP020910">
    <property type="protein sequence ID" value="ARQ13241.1"/>
    <property type="molecule type" value="Genomic_DNA"/>
</dbReference>
<proteinExistence type="predicted"/>
<dbReference type="Proteomes" id="UP000194159">
    <property type="component" value="Plasmid pRetNXC12d"/>
</dbReference>
<geneLocation type="plasmid" evidence="3">
    <name>pretnxc12d</name>
</geneLocation>
<protein>
    <submittedName>
        <fullName evidence="2">Uncharacterized protein</fullName>
    </submittedName>
</protein>
<evidence type="ECO:0000313" key="2">
    <source>
        <dbReference type="EMBL" id="ARQ13241.1"/>
    </source>
</evidence>
<gene>
    <name evidence="2" type="ORF">NXC12_PD00136</name>
</gene>
<keyword evidence="2" id="KW-0614">Plasmid</keyword>
<organism evidence="2 3">
    <name type="scientific">Rhizobium etli</name>
    <dbReference type="NCBI Taxonomy" id="29449"/>
    <lineage>
        <taxon>Bacteria</taxon>
        <taxon>Pseudomonadati</taxon>
        <taxon>Pseudomonadota</taxon>
        <taxon>Alphaproteobacteria</taxon>
        <taxon>Hyphomicrobiales</taxon>
        <taxon>Rhizobiaceae</taxon>
        <taxon>Rhizobium/Agrobacterium group</taxon>
        <taxon>Rhizobium</taxon>
    </lineage>
</organism>
<name>A0AAN1EN47_RHIET</name>
<sequence length="117" mass="13010">MRFETSKEARQDGTVLVPPSTLDPTDLPTLPLNTLGQVVRRIGVKEFAKQILGLRRTLRHQMMFRPATGLLFRNRLSGDLELGLVVDDKLSEHHEIEFSRTGGLKKAGFIKGSDVAA</sequence>
<reference evidence="2 3" key="1">
    <citation type="submission" date="2017-04" db="EMBL/GenBank/DDBJ databases">
        <title>Complete genome sequences of Rhizobium genomic linages associated to common bean (phaseolus vulgaris).</title>
        <authorList>
            <person name="Santamaria R.I."/>
            <person name="Bustos P."/>
            <person name="Perez-Carrascal O."/>
            <person name="Martinez-Flores I."/>
            <person name="Juarez S."/>
            <person name="Lozano L."/>
            <person name="Miranda F."/>
            <person name="Vinuesa P."/>
            <person name="Martinez-Romero E."/>
            <person name="Cevallos M.A."/>
            <person name="Romero D."/>
            <person name="Davila G."/>
            <person name="Gonzalez V."/>
        </authorList>
    </citation>
    <scope>NUCLEOTIDE SEQUENCE [LARGE SCALE GENOMIC DNA]</scope>
    <source>
        <strain evidence="2 3">NXC12</strain>
        <plasmid evidence="3">pretnxc12d</plasmid>
    </source>
</reference>
<accession>A0AAN1EN47</accession>
<feature type="region of interest" description="Disordered" evidence="1">
    <location>
        <begin position="1"/>
        <end position="23"/>
    </location>
</feature>
<feature type="compositionally biased region" description="Basic and acidic residues" evidence="1">
    <location>
        <begin position="1"/>
        <end position="11"/>
    </location>
</feature>
<dbReference type="AlphaFoldDB" id="A0AAN1EN47"/>
<evidence type="ECO:0000256" key="1">
    <source>
        <dbReference type="SAM" id="MobiDB-lite"/>
    </source>
</evidence>
<evidence type="ECO:0000313" key="3">
    <source>
        <dbReference type="Proteomes" id="UP000194159"/>
    </source>
</evidence>